<dbReference type="Pfam" id="PF13795">
    <property type="entry name" value="HupE_UreJ_2"/>
    <property type="match status" value="1"/>
</dbReference>
<feature type="transmembrane region" description="Helical" evidence="1">
    <location>
        <begin position="278"/>
        <end position="296"/>
    </location>
</feature>
<gene>
    <name evidence="3" type="ORF">Poly30_56780</name>
</gene>
<dbReference type="InterPro" id="IPR032809">
    <property type="entry name" value="Put_HupE_UreJ"/>
</dbReference>
<feature type="signal peptide" evidence="2">
    <location>
        <begin position="1"/>
        <end position="28"/>
    </location>
</feature>
<dbReference type="Proteomes" id="UP000320390">
    <property type="component" value="Chromosome"/>
</dbReference>
<evidence type="ECO:0000313" key="4">
    <source>
        <dbReference type="Proteomes" id="UP000320390"/>
    </source>
</evidence>
<keyword evidence="2" id="KW-0732">Signal</keyword>
<accession>A0A518F198</accession>
<dbReference type="OrthoDB" id="9808870at2"/>
<evidence type="ECO:0000313" key="3">
    <source>
        <dbReference type="EMBL" id="QDV10116.1"/>
    </source>
</evidence>
<feature type="transmembrane region" description="Helical" evidence="1">
    <location>
        <begin position="370"/>
        <end position="388"/>
    </location>
</feature>
<organism evidence="3 4">
    <name type="scientific">Saltatorellus ferox</name>
    <dbReference type="NCBI Taxonomy" id="2528018"/>
    <lineage>
        <taxon>Bacteria</taxon>
        <taxon>Pseudomonadati</taxon>
        <taxon>Planctomycetota</taxon>
        <taxon>Planctomycetia</taxon>
        <taxon>Planctomycetia incertae sedis</taxon>
        <taxon>Saltatorellus</taxon>
    </lineage>
</organism>
<feature type="transmembrane region" description="Helical" evidence="1">
    <location>
        <begin position="209"/>
        <end position="228"/>
    </location>
</feature>
<keyword evidence="1" id="KW-0812">Transmembrane</keyword>
<dbReference type="RefSeq" id="WP_145205744.1">
    <property type="nucleotide sequence ID" value="NZ_CP036434.1"/>
</dbReference>
<feature type="transmembrane region" description="Helical" evidence="1">
    <location>
        <begin position="249"/>
        <end position="272"/>
    </location>
</feature>
<reference evidence="3 4" key="1">
    <citation type="submission" date="2019-02" db="EMBL/GenBank/DDBJ databases">
        <title>Deep-cultivation of Planctomycetes and their phenomic and genomic characterization uncovers novel biology.</title>
        <authorList>
            <person name="Wiegand S."/>
            <person name="Jogler M."/>
            <person name="Boedeker C."/>
            <person name="Pinto D."/>
            <person name="Vollmers J."/>
            <person name="Rivas-Marin E."/>
            <person name="Kohn T."/>
            <person name="Peeters S.H."/>
            <person name="Heuer A."/>
            <person name="Rast P."/>
            <person name="Oberbeckmann S."/>
            <person name="Bunk B."/>
            <person name="Jeske O."/>
            <person name="Meyerdierks A."/>
            <person name="Storesund J.E."/>
            <person name="Kallscheuer N."/>
            <person name="Luecker S."/>
            <person name="Lage O.M."/>
            <person name="Pohl T."/>
            <person name="Merkel B.J."/>
            <person name="Hornburger P."/>
            <person name="Mueller R.-W."/>
            <person name="Bruemmer F."/>
            <person name="Labrenz M."/>
            <person name="Spormann A.M."/>
            <person name="Op den Camp H."/>
            <person name="Overmann J."/>
            <person name="Amann R."/>
            <person name="Jetten M.S.M."/>
            <person name="Mascher T."/>
            <person name="Medema M.H."/>
            <person name="Devos D.P."/>
            <person name="Kaster A.-K."/>
            <person name="Ovreas L."/>
            <person name="Rohde M."/>
            <person name="Galperin M.Y."/>
            <person name="Jogler C."/>
        </authorList>
    </citation>
    <scope>NUCLEOTIDE SEQUENCE [LARGE SCALE GENOMIC DNA]</scope>
    <source>
        <strain evidence="3 4">Poly30</strain>
    </source>
</reference>
<name>A0A518F198_9BACT</name>
<sequence length="409" mass="45349" precursor="true">MLRSIHRRLVLLSLLALALLGSSARLSAATTAAVHAFNQSYTYLRVDQGGIEGRIEVNISDLNRALGTGLPEDGTATEADVDPLRERIEAYLYARIGHRIGGEDIELAPKGYRIYTAAGNQYVSCLYDLVGVEGIPDAIEVTHDVMFEVDPEHRGFLVIEHFFRQGTFMNEGGVSLIFEPDESTQTLDLTGGSRWQGIRAIVKLGIHHILIGIDHILFLFVLLLPSVLRRREEGEWEPQESFKAALWQVLKIVTVFTLAHSVTLSLAALNIVTLPSRVVESIIAISIAVAALDVFFPIFHRRILLIVLLFGFFHGFGFANVLGEMGITGGDMALSLFGFNVGVEIGQMLIVVLVFPILFMMRLSLLYTRFAVYLGAFLCGFVSIYWFIERAFDVDLTLGETLGPILKMF</sequence>
<evidence type="ECO:0000256" key="2">
    <source>
        <dbReference type="SAM" id="SignalP"/>
    </source>
</evidence>
<feature type="transmembrane region" description="Helical" evidence="1">
    <location>
        <begin position="303"/>
        <end position="322"/>
    </location>
</feature>
<evidence type="ECO:0000256" key="1">
    <source>
        <dbReference type="SAM" id="Phobius"/>
    </source>
</evidence>
<keyword evidence="1" id="KW-1133">Transmembrane helix</keyword>
<feature type="chain" id="PRO_5022105529" description="HupE / UreJ protein" evidence="2">
    <location>
        <begin position="29"/>
        <end position="409"/>
    </location>
</feature>
<dbReference type="AlphaFoldDB" id="A0A518F198"/>
<keyword evidence="1" id="KW-0472">Membrane</keyword>
<feature type="transmembrane region" description="Helical" evidence="1">
    <location>
        <begin position="334"/>
        <end position="358"/>
    </location>
</feature>
<keyword evidence="4" id="KW-1185">Reference proteome</keyword>
<dbReference type="EMBL" id="CP036434">
    <property type="protein sequence ID" value="QDV10116.1"/>
    <property type="molecule type" value="Genomic_DNA"/>
</dbReference>
<proteinExistence type="predicted"/>
<evidence type="ECO:0008006" key="5">
    <source>
        <dbReference type="Google" id="ProtNLM"/>
    </source>
</evidence>
<protein>
    <recommendedName>
        <fullName evidence="5">HupE / UreJ protein</fullName>
    </recommendedName>
</protein>